<dbReference type="PANTHER" id="PTHR43095">
    <property type="entry name" value="SUGAR KINASE"/>
    <property type="match status" value="1"/>
</dbReference>
<evidence type="ECO:0000313" key="13">
    <source>
        <dbReference type="EMBL" id="GEQ00251.1"/>
    </source>
</evidence>
<dbReference type="PROSITE" id="PS00445">
    <property type="entry name" value="FGGY_KINASES_2"/>
    <property type="match status" value="1"/>
</dbReference>
<evidence type="ECO:0000256" key="8">
    <source>
        <dbReference type="HAMAP-Rule" id="MF_02220"/>
    </source>
</evidence>
<comment type="function">
    <text evidence="8">Catalyzes the phosphorylation of D-xylulose to D-xylulose 5-phosphate.</text>
</comment>
<dbReference type="EC" id="2.7.1.17" evidence="8 10"/>
<evidence type="ECO:0000259" key="12">
    <source>
        <dbReference type="Pfam" id="PF02782"/>
    </source>
</evidence>
<keyword evidence="6 8" id="KW-0067">ATP-binding</keyword>
<feature type="binding site" evidence="8">
    <location>
        <begin position="82"/>
        <end position="83"/>
    </location>
    <ligand>
        <name>substrate</name>
    </ligand>
</feature>
<dbReference type="GO" id="GO:0005524">
    <property type="term" value="F:ATP binding"/>
    <property type="evidence" value="ECO:0007669"/>
    <property type="project" value="UniProtKB-UniRule"/>
</dbReference>
<feature type="domain" description="Carbohydrate kinase FGGY C-terminal" evidence="12">
    <location>
        <begin position="254"/>
        <end position="437"/>
    </location>
</feature>
<protein>
    <recommendedName>
        <fullName evidence="8 10">Xylulose kinase</fullName>
        <shortName evidence="8 10">Xylulokinase</shortName>
        <ecNumber evidence="8 10">2.7.1.17</ecNumber>
    </recommendedName>
</protein>
<dbReference type="NCBIfam" id="TIGR01312">
    <property type="entry name" value="XylB"/>
    <property type="match status" value="1"/>
</dbReference>
<evidence type="ECO:0000256" key="3">
    <source>
        <dbReference type="ARBA" id="ARBA00022679"/>
    </source>
</evidence>
<dbReference type="Gene3D" id="3.30.420.40">
    <property type="match status" value="2"/>
</dbReference>
<dbReference type="GO" id="GO:0005998">
    <property type="term" value="P:xylulose catabolic process"/>
    <property type="evidence" value="ECO:0007669"/>
    <property type="project" value="UniProtKB-UniRule"/>
</dbReference>
<evidence type="ECO:0000313" key="15">
    <source>
        <dbReference type="Proteomes" id="UP000254956"/>
    </source>
</evidence>
<dbReference type="InterPro" id="IPR018483">
    <property type="entry name" value="Carb_kinase_FGGY_CS"/>
</dbReference>
<keyword evidence="4 8" id="KW-0547">Nucleotide-binding</keyword>
<dbReference type="PANTHER" id="PTHR43095:SF5">
    <property type="entry name" value="XYLULOSE KINASE"/>
    <property type="match status" value="1"/>
</dbReference>
<evidence type="ECO:0000313" key="14">
    <source>
        <dbReference type="EMBL" id="SUJ09104.1"/>
    </source>
</evidence>
<comment type="catalytic activity">
    <reaction evidence="8 10">
        <text>D-xylulose + ATP = D-xylulose 5-phosphate + ADP + H(+)</text>
        <dbReference type="Rhea" id="RHEA:10964"/>
        <dbReference type="ChEBI" id="CHEBI:15378"/>
        <dbReference type="ChEBI" id="CHEBI:17140"/>
        <dbReference type="ChEBI" id="CHEBI:30616"/>
        <dbReference type="ChEBI" id="CHEBI:57737"/>
        <dbReference type="ChEBI" id="CHEBI:456216"/>
        <dbReference type="EC" id="2.7.1.17"/>
    </reaction>
</comment>
<evidence type="ECO:0000259" key="11">
    <source>
        <dbReference type="Pfam" id="PF00370"/>
    </source>
</evidence>
<feature type="domain" description="Carbohydrate kinase FGGY N-terminal" evidence="11">
    <location>
        <begin position="4"/>
        <end position="244"/>
    </location>
</feature>
<evidence type="ECO:0000256" key="4">
    <source>
        <dbReference type="ARBA" id="ARBA00022741"/>
    </source>
</evidence>
<dbReference type="PIRSF" id="PIRSF000538">
    <property type="entry name" value="GlpK"/>
    <property type="match status" value="1"/>
</dbReference>
<keyword evidence="7 8" id="KW-0119">Carbohydrate metabolism</keyword>
<dbReference type="GO" id="GO:0004856">
    <property type="term" value="F:D-xylulokinase activity"/>
    <property type="evidence" value="ECO:0007669"/>
    <property type="project" value="UniProtKB-UniRule"/>
</dbReference>
<evidence type="ECO:0000256" key="6">
    <source>
        <dbReference type="ARBA" id="ARBA00022840"/>
    </source>
</evidence>
<dbReference type="InterPro" id="IPR043129">
    <property type="entry name" value="ATPase_NBD"/>
</dbReference>
<evidence type="ECO:0000313" key="16">
    <source>
        <dbReference type="Proteomes" id="UP000321598"/>
    </source>
</evidence>
<evidence type="ECO:0000256" key="10">
    <source>
        <dbReference type="RuleBase" id="RU364073"/>
    </source>
</evidence>
<keyword evidence="5 8" id="KW-0418">Kinase</keyword>
<dbReference type="InterPro" id="IPR050406">
    <property type="entry name" value="FGGY_Carb_Kinase"/>
</dbReference>
<dbReference type="Proteomes" id="UP000321598">
    <property type="component" value="Unassembled WGS sequence"/>
</dbReference>
<dbReference type="InterPro" id="IPR018484">
    <property type="entry name" value="FGGY_N"/>
</dbReference>
<accession>A0A380BZT7</accession>
<dbReference type="SUPFAM" id="SSF53067">
    <property type="entry name" value="Actin-like ATPase domain"/>
    <property type="match status" value="2"/>
</dbReference>
<reference evidence="14 15" key="1">
    <citation type="submission" date="2018-06" db="EMBL/GenBank/DDBJ databases">
        <authorList>
            <consortium name="Pathogen Informatics"/>
            <person name="Doyle S."/>
        </authorList>
    </citation>
    <scope>NUCLEOTIDE SEQUENCE [LARGE SCALE GENOMIC DNA]</scope>
    <source>
        <strain evidence="14 15">NCTC12413</strain>
    </source>
</reference>
<dbReference type="STRING" id="1212545.SARL_00375"/>
<evidence type="ECO:0000256" key="9">
    <source>
        <dbReference type="RuleBase" id="RU003733"/>
    </source>
</evidence>
<proteinExistence type="inferred from homology"/>
<keyword evidence="3 8" id="KW-0808">Transferase</keyword>
<dbReference type="EMBL" id="BKAV01000010">
    <property type="protein sequence ID" value="GEQ00251.1"/>
    <property type="molecule type" value="Genomic_DNA"/>
</dbReference>
<name>A0A380BZT7_9STAP</name>
<keyword evidence="16" id="KW-1185">Reference proteome</keyword>
<dbReference type="HAMAP" id="MF_02220">
    <property type="entry name" value="XylB"/>
    <property type="match status" value="1"/>
</dbReference>
<dbReference type="CDD" id="cd07808">
    <property type="entry name" value="ASKHA_NBD_FGGY_EcXK-like"/>
    <property type="match status" value="1"/>
</dbReference>
<feature type="active site" description="Proton acceptor" evidence="8">
    <location>
        <position position="237"/>
    </location>
</feature>
<dbReference type="EMBL" id="UGZE01000001">
    <property type="protein sequence ID" value="SUJ09104.1"/>
    <property type="molecule type" value="Genomic_DNA"/>
</dbReference>
<dbReference type="InterPro" id="IPR018485">
    <property type="entry name" value="FGGY_C"/>
</dbReference>
<dbReference type="OrthoDB" id="9805576at2"/>
<feature type="site" description="Important for activity" evidence="8">
    <location>
        <position position="9"/>
    </location>
</feature>
<dbReference type="AlphaFoldDB" id="A0A380BZT7"/>
<organism evidence="14 15">
    <name type="scientific">Staphylococcus arlettae</name>
    <dbReference type="NCBI Taxonomy" id="29378"/>
    <lineage>
        <taxon>Bacteria</taxon>
        <taxon>Bacillati</taxon>
        <taxon>Bacillota</taxon>
        <taxon>Bacilli</taxon>
        <taxon>Bacillales</taxon>
        <taxon>Staphylococcaceae</taxon>
        <taxon>Staphylococcus</taxon>
    </lineage>
</organism>
<dbReference type="RefSeq" id="WP_103388213.1">
    <property type="nucleotide sequence ID" value="NZ_BKAV01000010.1"/>
</dbReference>
<evidence type="ECO:0000256" key="1">
    <source>
        <dbReference type="ARBA" id="ARBA00009156"/>
    </source>
</evidence>
<gene>
    <name evidence="14" type="primary">xylB_1</name>
    <name evidence="8 10" type="synonym">xylB</name>
    <name evidence="13" type="synonym">xylB_2</name>
    <name evidence="14" type="ORF">NCTC12413_00338</name>
    <name evidence="13" type="ORF">SAR03_12880</name>
</gene>
<sequence length="503" mass="55469">MEKVVLGVDIGTSAVKTIVVNQQGQVLASANKPITTLHPQAGFSEQHPDEWVQATKDTLQTISEMESMRVVQVEGMSFSGQMHGLVLVDQYGEAIRPAILWNDTRTTEQCEIIKKRLGQYVLGNPVLEGFTLTKMMWVKQYEPSNWERTYKFLLPKDYVRFKLTGVLSMEVSDASSTLLLDPKTQQWSYDTGALFGIDAQIFPDLTSAESYVGNVKPDVAKSLGLNTNIQVFAGGGDNACAALGSGVVKPHDTLCSIGTSGVILTCEANAASYGQNMHLFQHALPHVSYIMGVTLAAGDSLAWFQKTLAPELSFDDILLLAQQSSIGANGLLFTPYLSGERTPHGDAYIRGSWIGLSSLHTRSDMARAVIEGISYSLYESILYLRENGKSLTHITATGGGAKSDFWLQLQADIFNASMRKLSHEEGPSMGAAIIAATGVNWFDSMEACSRVFVTYDKEFHPDSVNHQQYKRYFDIYRQVYTQSQPLTEQLLMISEARDNEITH</sequence>
<dbReference type="Pfam" id="PF02782">
    <property type="entry name" value="FGGY_C"/>
    <property type="match status" value="1"/>
</dbReference>
<comment type="similarity">
    <text evidence="1 8 9">Belongs to the FGGY kinase family.</text>
</comment>
<dbReference type="GO" id="GO:0042732">
    <property type="term" value="P:D-xylose metabolic process"/>
    <property type="evidence" value="ECO:0007669"/>
    <property type="project" value="UniProtKB-KW"/>
</dbReference>
<dbReference type="Pfam" id="PF00370">
    <property type="entry name" value="FGGY_N"/>
    <property type="match status" value="1"/>
</dbReference>
<evidence type="ECO:0000256" key="5">
    <source>
        <dbReference type="ARBA" id="ARBA00022777"/>
    </source>
</evidence>
<dbReference type="InterPro" id="IPR006000">
    <property type="entry name" value="Xylulokinase"/>
</dbReference>
<reference evidence="13 16" key="2">
    <citation type="submission" date="2019-07" db="EMBL/GenBank/DDBJ databases">
        <title>Whole genome shotgun sequence of Staphylococcus arlettae NBRC 109765.</title>
        <authorList>
            <person name="Hosoyama A."/>
            <person name="Uohara A."/>
            <person name="Ohji S."/>
            <person name="Ichikawa N."/>
        </authorList>
    </citation>
    <scope>NUCLEOTIDE SEQUENCE [LARGE SCALE GENOMIC DNA]</scope>
    <source>
        <strain evidence="13 16">NBRC 109765</strain>
    </source>
</reference>
<evidence type="ECO:0000256" key="7">
    <source>
        <dbReference type="ARBA" id="ARBA00023277"/>
    </source>
</evidence>
<evidence type="ECO:0000256" key="2">
    <source>
        <dbReference type="ARBA" id="ARBA00022629"/>
    </source>
</evidence>
<keyword evidence="2 8" id="KW-0859">Xylose metabolism</keyword>
<dbReference type="InterPro" id="IPR000577">
    <property type="entry name" value="Carb_kinase_FGGY"/>
</dbReference>
<dbReference type="Proteomes" id="UP000254956">
    <property type="component" value="Unassembled WGS sequence"/>
</dbReference>